<keyword evidence="5 10" id="KW-0812">Transmembrane</keyword>
<dbReference type="Gene3D" id="2.40.170.20">
    <property type="entry name" value="TonB-dependent receptor, beta-barrel domain"/>
    <property type="match status" value="1"/>
</dbReference>
<protein>
    <submittedName>
        <fullName evidence="13">TonB-dependent receptor</fullName>
    </submittedName>
</protein>
<dbReference type="InterPro" id="IPR011662">
    <property type="entry name" value="Secretin/TonB_short_N"/>
</dbReference>
<dbReference type="EMBL" id="JBELQC010000001">
    <property type="protein sequence ID" value="MFL9840628.1"/>
    <property type="molecule type" value="Genomic_DNA"/>
</dbReference>
<dbReference type="InterPro" id="IPR012910">
    <property type="entry name" value="Plug_dom"/>
</dbReference>
<dbReference type="InterPro" id="IPR036942">
    <property type="entry name" value="Beta-barrel_TonB_sf"/>
</dbReference>
<reference evidence="13 14" key="1">
    <citation type="submission" date="2024-06" db="EMBL/GenBank/DDBJ databases">
        <authorList>
            <person name="Kaempfer P."/>
            <person name="Viver T."/>
        </authorList>
    </citation>
    <scope>NUCLEOTIDE SEQUENCE [LARGE SCALE GENOMIC DNA]</scope>
    <source>
        <strain evidence="13 14">ST-64</strain>
    </source>
</reference>
<evidence type="ECO:0000256" key="8">
    <source>
        <dbReference type="ARBA" id="ARBA00023136"/>
    </source>
</evidence>
<evidence type="ECO:0000256" key="1">
    <source>
        <dbReference type="ARBA" id="ARBA00004571"/>
    </source>
</evidence>
<dbReference type="Gene3D" id="3.55.50.30">
    <property type="match status" value="1"/>
</dbReference>
<evidence type="ECO:0000256" key="6">
    <source>
        <dbReference type="ARBA" id="ARBA00023004"/>
    </source>
</evidence>
<evidence type="ECO:0000256" key="9">
    <source>
        <dbReference type="ARBA" id="ARBA00023237"/>
    </source>
</evidence>
<organism evidence="13 14">
    <name type="scientific">Sphingomonas plantiphila</name>
    <dbReference type="NCBI Taxonomy" id="3163295"/>
    <lineage>
        <taxon>Bacteria</taxon>
        <taxon>Pseudomonadati</taxon>
        <taxon>Pseudomonadota</taxon>
        <taxon>Alphaproteobacteria</taxon>
        <taxon>Sphingomonadales</taxon>
        <taxon>Sphingomonadaceae</taxon>
        <taxon>Sphingomonas</taxon>
    </lineage>
</organism>
<evidence type="ECO:0000256" key="10">
    <source>
        <dbReference type="PROSITE-ProRule" id="PRU01360"/>
    </source>
</evidence>
<dbReference type="RefSeq" id="WP_408077563.1">
    <property type="nucleotide sequence ID" value="NZ_JBELQC010000001.1"/>
</dbReference>
<evidence type="ECO:0000256" key="2">
    <source>
        <dbReference type="ARBA" id="ARBA00022448"/>
    </source>
</evidence>
<keyword evidence="13" id="KW-0675">Receptor</keyword>
<keyword evidence="14" id="KW-1185">Reference proteome</keyword>
<dbReference type="Gene3D" id="2.170.130.10">
    <property type="entry name" value="TonB-dependent receptor, plug domain"/>
    <property type="match status" value="1"/>
</dbReference>
<dbReference type="SUPFAM" id="SSF56935">
    <property type="entry name" value="Porins"/>
    <property type="match status" value="1"/>
</dbReference>
<keyword evidence="8 10" id="KW-0472">Membrane</keyword>
<keyword evidence="2 10" id="KW-0813">Transport</keyword>
<dbReference type="InterPro" id="IPR037066">
    <property type="entry name" value="Plug_dom_sf"/>
</dbReference>
<keyword evidence="4" id="KW-0406">Ion transport</keyword>
<evidence type="ECO:0000256" key="3">
    <source>
        <dbReference type="ARBA" id="ARBA00022452"/>
    </source>
</evidence>
<name>A0ABW8YK51_9SPHN</name>
<evidence type="ECO:0000256" key="5">
    <source>
        <dbReference type="ARBA" id="ARBA00022692"/>
    </source>
</evidence>
<dbReference type="Pfam" id="PF07715">
    <property type="entry name" value="Plug"/>
    <property type="match status" value="1"/>
</dbReference>
<dbReference type="PANTHER" id="PTHR47234">
    <property type="match status" value="1"/>
</dbReference>
<evidence type="ECO:0000313" key="14">
    <source>
        <dbReference type="Proteomes" id="UP001629244"/>
    </source>
</evidence>
<keyword evidence="4" id="KW-0410">Iron transport</keyword>
<sequence length="1036" mass="111594">MAASTALVAVPNMASAQDMTRRYDIAAQGLGTALTELARQSNRQLHFSPDLTRGKRAPRLTGRMSFEQALERLLQGSGLRARQTASGAMVIERALQTTSEADGAPTDEPGAGRSEILIIGNRSLNADIRRSEDDDQPYVVFGKEEIRASQAASVEEFLSSRLPQNARFSGSNAQAAGGVGSPYSTFNLRGLGSNQTLILVNGRRVADRSAANGGPAQPDLNGVPVGAIERIEVLPSSAGGIYGGNAVGGVINIVLRSDYRGVDVTLSHNSTFDFHAPTTRLDIAGGFALEGGRTTVAFSGAVSDSGTLLVKDRRRLVQQGIDRGFANQSPYLGNATPPIGNGINIRSTTGANLVLDNGVALNSNLATVPLGYAGYASDGGAAFVAGAGQLNLDMPEDLNGSERALVTSSELRSFNVNVRRKFNSWLDLFGDYSHFVNKGNSVGVTQLPNTATLAANAPTNPFQQQVTVSFPVPDYAFPYEFESTSRRLSTGAIVRLPGKWGVNVEFNRSWSSARSTGYVYVTELAATTCGLNASTSASCAGRPLLNPFQGPIDFGSYLFDEPTAVTGPYKSTFDNPVIRASGPLFKLPGGSATLTAALQREARTIESTRDVTFNQSTRSRTYTFYSPRFQRTNSAYAEVTLPLVSSARDIPMLREFELRGAVRHDDYLTRSAPLSAYQLVTTDPDAPFPDYTPLEARIDSTNYTLAGRYSPFEGLVLRASFATGFLPPSVIQLANTTLTIPQFNPDPFRGNRAEGYSYSLITGLGNTELQPERSKSLSLGAILTPFRGLRFSADYTRIKKDSEIGGVPIPYLLANPEQFPGRVVREDAPRPGDPAGYLGRIVSIDASPVNFFRAIYQSVDFQLDYLWEDDALGKVRLYAIGTWHPDSIRQTTAQGASLNYAGNRDGPLHWQGNAGFDWQVGKLNVQWNTQVYSSYNIYNTADPSTTSGAAAIASAIALQGERKVPVQSYSDLFVAYDFGDQAGVLNGLRLSAGIQNIFDKTPPVIAITTYRASGYSSYGDARLRRFTISLRKSFGK</sequence>
<feature type="domain" description="Secretin/TonB short N-terminal" evidence="12">
    <location>
        <begin position="43"/>
        <end position="94"/>
    </location>
</feature>
<evidence type="ECO:0000256" key="11">
    <source>
        <dbReference type="RuleBase" id="RU003357"/>
    </source>
</evidence>
<keyword evidence="7 11" id="KW-0798">TonB box</keyword>
<keyword evidence="9 10" id="KW-0998">Cell outer membrane</keyword>
<keyword evidence="3 10" id="KW-1134">Transmembrane beta strand</keyword>
<gene>
    <name evidence="13" type="ORF">ABS767_06635</name>
</gene>
<dbReference type="PANTHER" id="PTHR47234:SF2">
    <property type="entry name" value="TONB-DEPENDENT RECEPTOR"/>
    <property type="match status" value="1"/>
</dbReference>
<dbReference type="InterPro" id="IPR000531">
    <property type="entry name" value="Beta-barrel_TonB"/>
</dbReference>
<keyword evidence="6" id="KW-0408">Iron</keyword>
<evidence type="ECO:0000313" key="13">
    <source>
        <dbReference type="EMBL" id="MFL9840628.1"/>
    </source>
</evidence>
<dbReference type="Pfam" id="PF07660">
    <property type="entry name" value="STN"/>
    <property type="match status" value="1"/>
</dbReference>
<dbReference type="Proteomes" id="UP001629244">
    <property type="component" value="Unassembled WGS sequence"/>
</dbReference>
<dbReference type="Pfam" id="PF00593">
    <property type="entry name" value="TonB_dep_Rec_b-barrel"/>
    <property type="match status" value="1"/>
</dbReference>
<comment type="similarity">
    <text evidence="10 11">Belongs to the TonB-dependent receptor family.</text>
</comment>
<comment type="caution">
    <text evidence="13">The sequence shown here is derived from an EMBL/GenBank/DDBJ whole genome shotgun (WGS) entry which is preliminary data.</text>
</comment>
<dbReference type="PROSITE" id="PS52016">
    <property type="entry name" value="TONB_DEPENDENT_REC_3"/>
    <property type="match status" value="1"/>
</dbReference>
<dbReference type="SMART" id="SM00965">
    <property type="entry name" value="STN"/>
    <property type="match status" value="1"/>
</dbReference>
<evidence type="ECO:0000256" key="7">
    <source>
        <dbReference type="ARBA" id="ARBA00023077"/>
    </source>
</evidence>
<accession>A0ABW8YK51</accession>
<proteinExistence type="inferred from homology"/>
<dbReference type="InterPro" id="IPR039426">
    <property type="entry name" value="TonB-dep_rcpt-like"/>
</dbReference>
<evidence type="ECO:0000256" key="4">
    <source>
        <dbReference type="ARBA" id="ARBA00022496"/>
    </source>
</evidence>
<evidence type="ECO:0000259" key="12">
    <source>
        <dbReference type="SMART" id="SM00965"/>
    </source>
</evidence>
<comment type="subcellular location">
    <subcellularLocation>
        <location evidence="1 10">Cell outer membrane</location>
        <topology evidence="1 10">Multi-pass membrane protein</topology>
    </subcellularLocation>
</comment>